<comment type="caution">
    <text evidence="2">The sequence shown here is derived from an EMBL/GenBank/DDBJ whole genome shotgun (WGS) entry which is preliminary data.</text>
</comment>
<organism evidence="2 5">
    <name type="scientific">Cannabis sativa</name>
    <name type="common">Hemp</name>
    <name type="synonym">Marijuana</name>
    <dbReference type="NCBI Taxonomy" id="3483"/>
    <lineage>
        <taxon>Eukaryota</taxon>
        <taxon>Viridiplantae</taxon>
        <taxon>Streptophyta</taxon>
        <taxon>Embryophyta</taxon>
        <taxon>Tracheophyta</taxon>
        <taxon>Spermatophyta</taxon>
        <taxon>Magnoliopsida</taxon>
        <taxon>eudicotyledons</taxon>
        <taxon>Gunneridae</taxon>
        <taxon>Pentapetalae</taxon>
        <taxon>rosids</taxon>
        <taxon>fabids</taxon>
        <taxon>Rosales</taxon>
        <taxon>Cannabaceae</taxon>
        <taxon>Cannabis</taxon>
    </lineage>
</organism>
<evidence type="ECO:0000313" key="2">
    <source>
        <dbReference type="EMBL" id="KAF4378143.1"/>
    </source>
</evidence>
<gene>
    <name evidence="3" type="ORF">F8388_009050</name>
    <name evidence="2" type="ORF">G4B88_022966</name>
</gene>
<protein>
    <submittedName>
        <fullName evidence="2">Uncharacterized protein</fullName>
    </submittedName>
</protein>
<reference evidence="4 5" key="1">
    <citation type="journal article" date="2020" name="bioRxiv">
        <title>Sequence and annotation of 42 cannabis genomes reveals extensive copy number variation in cannabinoid synthesis and pathogen resistance genes.</title>
        <authorList>
            <person name="Mckernan K.J."/>
            <person name="Helbert Y."/>
            <person name="Kane L.T."/>
            <person name="Ebling H."/>
            <person name="Zhang L."/>
            <person name="Liu B."/>
            <person name="Eaton Z."/>
            <person name="Mclaughlin S."/>
            <person name="Kingan S."/>
            <person name="Baybayan P."/>
            <person name="Concepcion G."/>
            <person name="Jordan M."/>
            <person name="Riva A."/>
            <person name="Barbazuk W."/>
            <person name="Harkins T."/>
        </authorList>
    </citation>
    <scope>NUCLEOTIDE SEQUENCE [LARGE SCALE GENOMIC DNA]</scope>
    <source>
        <strain evidence="4 5">cv. Jamaican Lion 4</strain>
        <strain evidence="2">Father</strain>
        <strain evidence="3">Mother</strain>
        <tissue evidence="2">Leaf</tissue>
    </source>
</reference>
<dbReference type="EMBL" id="JAATIP010000053">
    <property type="protein sequence ID" value="KAF4383019.1"/>
    <property type="molecule type" value="Genomic_DNA"/>
</dbReference>
<feature type="region of interest" description="Disordered" evidence="1">
    <location>
        <begin position="1"/>
        <end position="28"/>
    </location>
</feature>
<evidence type="ECO:0000313" key="5">
    <source>
        <dbReference type="Proteomes" id="UP000583929"/>
    </source>
</evidence>
<proteinExistence type="predicted"/>
<feature type="compositionally biased region" description="Basic and acidic residues" evidence="1">
    <location>
        <begin position="16"/>
        <end position="28"/>
    </location>
</feature>
<evidence type="ECO:0000256" key="1">
    <source>
        <dbReference type="SAM" id="MobiDB-lite"/>
    </source>
</evidence>
<dbReference type="AlphaFoldDB" id="A0A7J6G584"/>
<keyword evidence="5" id="KW-1185">Reference proteome</keyword>
<sequence length="636" mass="73244">MNCSRKRVMFSDTDADSPKNSKAPRSEEVKTSEFAFFKKLKEDASKTFASSLAQNVLNQTNNFNSKNASKENINIPNNSCKEKVNASLLVENPTPLQAVSFHSPFGSTGTRRNSDVHKKNACSTLEDILWKQKDMEEYGPNSRSDGTQYRHADIFNRKREKLLRWVTDVSFPEIDVLCSKGCDIVPVLLKRLTPECKDINIVNDQNLGREETDTKSQLVPSFESDIYSNRLQWTPRHCPELEYDPYLGDDIQPNPLWNRSRGSILLLDAPLHHDNDVHHYNYKPWDSGLGELPIDRDSNFVFPIRKQISVELLEGFDKFNQPNRNLVGNQSTVHALDWHYDKEKFERTLSTISSDVEPNSHHSPLVAQLDDDHRHQYYYKPWEAGLHEGELHVDHDSNFVLPVTKHTSAEILKELDEFCQPSRDLVGCQSNVPALDWNYDKENFERALSIISPSDIDPNSHHRSPLAAWLEDDVHINKGPEYSSPVSPSSYYQNHDPRAEILEDIHTIQDSNHLPSTISCRPNYFGLHEDFYNATCFSPQQDHWCMNKLFGQMHHYPRQRKTLQSSELVLSLGWKCFPEENHSSSYHHALEYPGESRNQIREAPHYNVFDEYESCPTESSSRGTLAQFISGISWQQ</sequence>
<dbReference type="Proteomes" id="UP000525078">
    <property type="component" value="Unassembled WGS sequence"/>
</dbReference>
<evidence type="ECO:0000313" key="4">
    <source>
        <dbReference type="Proteomes" id="UP000525078"/>
    </source>
</evidence>
<name>A0A7J6G584_CANSA</name>
<dbReference type="Proteomes" id="UP000583929">
    <property type="component" value="Unassembled WGS sequence"/>
</dbReference>
<accession>A0A7J6G584</accession>
<evidence type="ECO:0000313" key="3">
    <source>
        <dbReference type="EMBL" id="KAF4383019.1"/>
    </source>
</evidence>
<dbReference type="EMBL" id="JAATIQ010000139">
    <property type="protein sequence ID" value="KAF4378143.1"/>
    <property type="molecule type" value="Genomic_DNA"/>
</dbReference>